<feature type="chain" id="PRO_5015181530" evidence="1">
    <location>
        <begin position="25"/>
        <end position="124"/>
    </location>
</feature>
<keyword evidence="3" id="KW-1185">Reference proteome</keyword>
<reference evidence="3" key="1">
    <citation type="submission" date="2018-03" db="EMBL/GenBank/DDBJ databases">
        <title>Ecological and genomic features of two cosmopolitan and abundant freshwater picocyanobacteria.</title>
        <authorList>
            <person name="Cabello-Yeves P.J."/>
            <person name="Picazo A."/>
            <person name="Camacho A."/>
            <person name="Callieri C."/>
            <person name="Rosselli R."/>
            <person name="Roda-Garcia J."/>
            <person name="Coutinho F.H."/>
            <person name="Rodriguez-Valera F."/>
        </authorList>
    </citation>
    <scope>NUCLEOTIDE SEQUENCE [LARGE SCALE GENOMIC DNA]</scope>
    <source>
        <strain evidence="3">Tous</strain>
    </source>
</reference>
<proteinExistence type="predicted"/>
<comment type="caution">
    <text evidence="2">The sequence shown here is derived from an EMBL/GenBank/DDBJ whole genome shotgun (WGS) entry which is preliminary data.</text>
</comment>
<organism evidence="2 3">
    <name type="scientific">Synechococcus lacustris str. Tous</name>
    <dbReference type="NCBI Taxonomy" id="1910958"/>
    <lineage>
        <taxon>Bacteria</taxon>
        <taxon>Bacillati</taxon>
        <taxon>Cyanobacteriota</taxon>
        <taxon>Cyanophyceae</taxon>
        <taxon>Synechococcales</taxon>
        <taxon>Synechococcaceae</taxon>
        <taxon>Synechococcus</taxon>
    </lineage>
</organism>
<evidence type="ECO:0000313" key="3">
    <source>
        <dbReference type="Proteomes" id="UP000240206"/>
    </source>
</evidence>
<evidence type="ECO:0000256" key="1">
    <source>
        <dbReference type="SAM" id="SignalP"/>
    </source>
</evidence>
<name>A0A2P7EHX4_9SYNE</name>
<evidence type="ECO:0000313" key="2">
    <source>
        <dbReference type="EMBL" id="PSI02787.1"/>
    </source>
</evidence>
<keyword evidence="1" id="KW-0732">Signal</keyword>
<accession>A0A2P7EHX4</accession>
<sequence length="124" mass="12908">MLLRTSAAFLLGSLAMLAAGPAFSQAGIDNAQQRAANLARNTAVKLNGGLVKYRPAACMFVIGGTPCLVKSDGKGFLFRFEGGGPAWQQLNQPPTTLTEVLVDPSGREVIGTPVNKILTPAAKP</sequence>
<feature type="signal peptide" evidence="1">
    <location>
        <begin position="1"/>
        <end position="24"/>
    </location>
</feature>
<dbReference type="AlphaFoldDB" id="A0A2P7EHX4"/>
<gene>
    <name evidence="2" type="ORF">C7K08_01080</name>
</gene>
<dbReference type="EMBL" id="PXVC01000002">
    <property type="protein sequence ID" value="PSI02787.1"/>
    <property type="molecule type" value="Genomic_DNA"/>
</dbReference>
<dbReference type="Proteomes" id="UP000240206">
    <property type="component" value="Unassembled WGS sequence"/>
</dbReference>
<protein>
    <submittedName>
        <fullName evidence="2">Uncharacterized protein</fullName>
    </submittedName>
</protein>
<dbReference type="STRING" id="1910958.BTM30_03410"/>